<dbReference type="OrthoDB" id="552049at2759"/>
<protein>
    <recommendedName>
        <fullName evidence="2">J domain-containing protein</fullName>
    </recommendedName>
</protein>
<feature type="compositionally biased region" description="Low complexity" evidence="1">
    <location>
        <begin position="241"/>
        <end position="251"/>
    </location>
</feature>
<feature type="compositionally biased region" description="Polar residues" evidence="1">
    <location>
        <begin position="55"/>
        <end position="67"/>
    </location>
</feature>
<gene>
    <name evidence="3" type="ORF">PSHT_07888</name>
</gene>
<dbReference type="InterPro" id="IPR026894">
    <property type="entry name" value="DnaJ_X"/>
</dbReference>
<dbReference type="CDD" id="cd06257">
    <property type="entry name" value="DnaJ"/>
    <property type="match status" value="1"/>
</dbReference>
<dbReference type="VEuPathDB" id="FungiDB:PSTT_11068"/>
<evidence type="ECO:0000313" key="3">
    <source>
        <dbReference type="EMBL" id="POW12969.1"/>
    </source>
</evidence>
<dbReference type="Proteomes" id="UP000238274">
    <property type="component" value="Unassembled WGS sequence"/>
</dbReference>
<dbReference type="PANTHER" id="PTHR44924:SF1">
    <property type="entry name" value="DNAJ SUBFAMILY A MEMBER 2"/>
    <property type="match status" value="1"/>
</dbReference>
<dbReference type="SUPFAM" id="SSF46565">
    <property type="entry name" value="Chaperone J-domain"/>
    <property type="match status" value="1"/>
</dbReference>
<reference evidence="4" key="3">
    <citation type="journal article" date="2018" name="Mol. Plant Microbe Interact.">
        <title>Genome sequence resources for the wheat stripe rust pathogen (Puccinia striiformis f. sp. tritici) and the barley stripe rust pathogen (Puccinia striiformis f. sp. hordei).</title>
        <authorList>
            <person name="Xia C."/>
            <person name="Wang M."/>
            <person name="Yin C."/>
            <person name="Cornejo O.E."/>
            <person name="Hulbert S.H."/>
            <person name="Chen X."/>
        </authorList>
    </citation>
    <scope>NUCLEOTIDE SEQUENCE [LARGE SCALE GENOMIC DNA]</scope>
    <source>
        <strain evidence="4">93TX-2</strain>
    </source>
</reference>
<feature type="region of interest" description="Disordered" evidence="1">
    <location>
        <begin position="490"/>
        <end position="516"/>
    </location>
</feature>
<feature type="region of interest" description="Disordered" evidence="1">
    <location>
        <begin position="209"/>
        <end position="271"/>
    </location>
</feature>
<comment type="caution">
    <text evidence="3">The sequence shown here is derived from an EMBL/GenBank/DDBJ whole genome shotgun (WGS) entry which is preliminary data.</text>
</comment>
<feature type="compositionally biased region" description="Basic and acidic residues" evidence="1">
    <location>
        <begin position="256"/>
        <end position="271"/>
    </location>
</feature>
<evidence type="ECO:0000313" key="4">
    <source>
        <dbReference type="Proteomes" id="UP000238274"/>
    </source>
</evidence>
<reference evidence="4" key="2">
    <citation type="journal article" date="2018" name="BMC Genomics">
        <title>Genomic insights into host adaptation between the wheat stripe rust pathogen (Puccinia striiformis f. sp. tritici) and the barley stripe rust pathogen (Puccinia striiformis f. sp. hordei).</title>
        <authorList>
            <person name="Xia C."/>
            <person name="Wang M."/>
            <person name="Yin C."/>
            <person name="Cornejo O.E."/>
            <person name="Hulbert S.H."/>
            <person name="Chen X."/>
        </authorList>
    </citation>
    <scope>NUCLEOTIDE SEQUENCE [LARGE SCALE GENOMIC DNA]</scope>
    <source>
        <strain evidence="4">93TX-2</strain>
    </source>
</reference>
<evidence type="ECO:0000256" key="1">
    <source>
        <dbReference type="SAM" id="MobiDB-lite"/>
    </source>
</evidence>
<reference evidence="3 4" key="1">
    <citation type="submission" date="2017-12" db="EMBL/GenBank/DDBJ databases">
        <title>Gene loss provides genomic basis for host adaptation in cereal stripe rust fungi.</title>
        <authorList>
            <person name="Xia C."/>
        </authorList>
    </citation>
    <scope>NUCLEOTIDE SEQUENCE [LARGE SCALE GENOMIC DNA]</scope>
    <source>
        <strain evidence="3 4">93TX-2</strain>
    </source>
</reference>
<organism evidence="3 4">
    <name type="scientific">Puccinia striiformis</name>
    <dbReference type="NCBI Taxonomy" id="27350"/>
    <lineage>
        <taxon>Eukaryota</taxon>
        <taxon>Fungi</taxon>
        <taxon>Dikarya</taxon>
        <taxon>Basidiomycota</taxon>
        <taxon>Pucciniomycotina</taxon>
        <taxon>Pucciniomycetes</taxon>
        <taxon>Pucciniales</taxon>
        <taxon>Pucciniaceae</taxon>
        <taxon>Puccinia</taxon>
    </lineage>
</organism>
<dbReference type="PROSITE" id="PS50076">
    <property type="entry name" value="DNAJ_2"/>
    <property type="match status" value="1"/>
</dbReference>
<dbReference type="PROSITE" id="PS00636">
    <property type="entry name" value="DNAJ_1"/>
    <property type="match status" value="1"/>
</dbReference>
<dbReference type="InterPro" id="IPR018253">
    <property type="entry name" value="DnaJ_domain_CS"/>
</dbReference>
<accession>A0A2S4VTY7</accession>
<dbReference type="InterPro" id="IPR001623">
    <property type="entry name" value="DnaJ_domain"/>
</dbReference>
<dbReference type="PANTHER" id="PTHR44924">
    <property type="entry name" value="DNAJ SUBFAMILY A MEMBER 2"/>
    <property type="match status" value="1"/>
</dbReference>
<sequence>MSPTIIQSRLREAYIAITCAHCKAHLEYLPPTSSNSSKDSYLIQCHSCSKTFLPNSSAGATASSTRPTAKKTGRRIGSDERPLETEYYEVLGLSPKATALEIKAAYRRMALKMHPDKNPDDPEAGEKFKSVAYSYQIPPELPSRIKFSIAYVAYNTLSDPELRKKYNEFGKQQENDGGFVDPEAVFSTLFGGEKFQDIIGTISLGQEMKTAMQKESDDDDEPDNEAGSQLVSTTNPPPATSPTSKAATKPTLTPEQKAKRDAVLQAESEERKRVRDARVTKLADKLKSKLYLYTEQADEEFDQQVMDSVRMIWEIEKDTLAEESFGPELLRTVGATYVAKSKRCLTATATGAWGGGVAVVGGWFHSAKSTAHVLSETVGAVRAAYDVKAVFDELAKAEAEGGPGLTEERKKELEEQAAKKGLRALFMGAKLEVESVIREVCDRLLEEPGVSRDVIRKRAVALGILGSVFETAKSKNGEDTLAGLENGYVKVDPSKKGASAHSPTNKDPKTTTSTTR</sequence>
<dbReference type="Gene3D" id="1.10.287.110">
    <property type="entry name" value="DnaJ domain"/>
    <property type="match status" value="1"/>
</dbReference>
<dbReference type="Pfam" id="PF14308">
    <property type="entry name" value="DnaJ-X"/>
    <property type="match status" value="1"/>
</dbReference>
<dbReference type="InterPro" id="IPR036869">
    <property type="entry name" value="J_dom_sf"/>
</dbReference>
<feature type="region of interest" description="Disordered" evidence="1">
    <location>
        <begin position="55"/>
        <end position="78"/>
    </location>
</feature>
<dbReference type="Pfam" id="PF00226">
    <property type="entry name" value="DnaJ"/>
    <property type="match status" value="1"/>
</dbReference>
<proteinExistence type="predicted"/>
<keyword evidence="4" id="KW-1185">Reference proteome</keyword>
<dbReference type="SMART" id="SM00271">
    <property type="entry name" value="DnaJ"/>
    <property type="match status" value="1"/>
</dbReference>
<dbReference type="AlphaFoldDB" id="A0A2S4VTY7"/>
<dbReference type="VEuPathDB" id="FungiDB:PSHT_07888"/>
<feature type="domain" description="J" evidence="2">
    <location>
        <begin position="86"/>
        <end position="170"/>
    </location>
</feature>
<dbReference type="EMBL" id="PKSM01000100">
    <property type="protein sequence ID" value="POW12969.1"/>
    <property type="molecule type" value="Genomic_DNA"/>
</dbReference>
<evidence type="ECO:0000259" key="2">
    <source>
        <dbReference type="PROSITE" id="PS50076"/>
    </source>
</evidence>
<name>A0A2S4VTY7_9BASI</name>
<dbReference type="PRINTS" id="PR00625">
    <property type="entry name" value="JDOMAIN"/>
</dbReference>